<organism evidence="10 11">
    <name type="scientific">Treponema brennaborense (strain DSM 12168 / CIP 105900 / DD5/3)</name>
    <dbReference type="NCBI Taxonomy" id="906968"/>
    <lineage>
        <taxon>Bacteria</taxon>
        <taxon>Pseudomonadati</taxon>
        <taxon>Spirochaetota</taxon>
        <taxon>Spirochaetia</taxon>
        <taxon>Spirochaetales</taxon>
        <taxon>Treponemataceae</taxon>
        <taxon>Treponema</taxon>
    </lineage>
</organism>
<keyword evidence="5" id="KW-0448">Lipopolysaccharide biosynthesis</keyword>
<keyword evidence="6 8" id="KW-1133">Transmembrane helix</keyword>
<evidence type="ECO:0000313" key="10">
    <source>
        <dbReference type="EMBL" id="AEE15742.1"/>
    </source>
</evidence>
<evidence type="ECO:0000256" key="2">
    <source>
        <dbReference type="ARBA" id="ARBA00022676"/>
    </source>
</evidence>
<feature type="transmembrane region" description="Helical" evidence="8">
    <location>
        <begin position="259"/>
        <end position="280"/>
    </location>
</feature>
<evidence type="ECO:0000256" key="3">
    <source>
        <dbReference type="ARBA" id="ARBA00022679"/>
    </source>
</evidence>
<evidence type="ECO:0000256" key="4">
    <source>
        <dbReference type="ARBA" id="ARBA00022692"/>
    </source>
</evidence>
<feature type="domain" description="Glycosyltransferase 2-like" evidence="9">
    <location>
        <begin position="5"/>
        <end position="132"/>
    </location>
</feature>
<dbReference type="OrthoDB" id="9807778at2"/>
<evidence type="ECO:0000256" key="1">
    <source>
        <dbReference type="ARBA" id="ARBA00022475"/>
    </source>
</evidence>
<accession>F4LMI0</accession>
<dbReference type="PANTHER" id="PTHR48090:SF3">
    <property type="entry name" value="UNDECAPRENYL-PHOSPHATE 4-DEOXY-4-FORMAMIDO-L-ARABINOSE TRANSFERASE"/>
    <property type="match status" value="1"/>
</dbReference>
<dbReference type="GO" id="GO:0005886">
    <property type="term" value="C:plasma membrane"/>
    <property type="evidence" value="ECO:0007669"/>
    <property type="project" value="TreeGrafter"/>
</dbReference>
<dbReference type="InterPro" id="IPR050256">
    <property type="entry name" value="Glycosyltransferase_2"/>
</dbReference>
<dbReference type="SUPFAM" id="SSF53448">
    <property type="entry name" value="Nucleotide-diphospho-sugar transferases"/>
    <property type="match status" value="1"/>
</dbReference>
<dbReference type="PANTHER" id="PTHR48090">
    <property type="entry name" value="UNDECAPRENYL-PHOSPHATE 4-DEOXY-4-FORMAMIDO-L-ARABINOSE TRANSFERASE-RELATED"/>
    <property type="match status" value="1"/>
</dbReference>
<evidence type="ECO:0000256" key="8">
    <source>
        <dbReference type="SAM" id="Phobius"/>
    </source>
</evidence>
<dbReference type="EMBL" id="CP002696">
    <property type="protein sequence ID" value="AEE15742.1"/>
    <property type="molecule type" value="Genomic_DNA"/>
</dbReference>
<dbReference type="AlphaFoldDB" id="F4LMI0"/>
<reference evidence="11" key="1">
    <citation type="submission" date="2011-04" db="EMBL/GenBank/DDBJ databases">
        <title>The complete genome of Treponema brennaborense DSM 12168.</title>
        <authorList>
            <person name="Lucas S."/>
            <person name="Han J."/>
            <person name="Lapidus A."/>
            <person name="Bruce D."/>
            <person name="Goodwin L."/>
            <person name="Pitluck S."/>
            <person name="Peters L."/>
            <person name="Kyrpides N."/>
            <person name="Mavromatis K."/>
            <person name="Ivanova N."/>
            <person name="Mikhailova N."/>
            <person name="Pagani I."/>
            <person name="Teshima H."/>
            <person name="Detter J.C."/>
            <person name="Tapia R."/>
            <person name="Han C."/>
            <person name="Land M."/>
            <person name="Hauser L."/>
            <person name="Markowitz V."/>
            <person name="Cheng J.-F."/>
            <person name="Hugenholtz P."/>
            <person name="Woyke T."/>
            <person name="Wu D."/>
            <person name="Gronow S."/>
            <person name="Wellnitz S."/>
            <person name="Brambilla E."/>
            <person name="Klenk H.-P."/>
            <person name="Eisen J.A."/>
        </authorList>
    </citation>
    <scope>NUCLEOTIDE SEQUENCE [LARGE SCALE GENOMIC DNA]</scope>
    <source>
        <strain evidence="11">DSM 12168 / CIP 105900 / DD5/3</strain>
    </source>
</reference>
<keyword evidence="1" id="KW-1003">Cell membrane</keyword>
<gene>
    <name evidence="10" type="ordered locus">Trebr_0294</name>
</gene>
<evidence type="ECO:0000256" key="6">
    <source>
        <dbReference type="ARBA" id="ARBA00022989"/>
    </source>
</evidence>
<dbReference type="eggNOG" id="COG0463">
    <property type="taxonomic scope" value="Bacteria"/>
</dbReference>
<keyword evidence="11" id="KW-1185">Reference proteome</keyword>
<dbReference type="HOGENOM" id="CLU_033536_0_0_12"/>
<evidence type="ECO:0000256" key="7">
    <source>
        <dbReference type="ARBA" id="ARBA00023136"/>
    </source>
</evidence>
<name>F4LMI0_TREBD</name>
<proteinExistence type="predicted"/>
<evidence type="ECO:0000256" key="5">
    <source>
        <dbReference type="ARBA" id="ARBA00022985"/>
    </source>
</evidence>
<dbReference type="Pfam" id="PF00535">
    <property type="entry name" value="Glycos_transf_2"/>
    <property type="match status" value="1"/>
</dbReference>
<dbReference type="Gene3D" id="3.90.550.10">
    <property type="entry name" value="Spore Coat Polysaccharide Biosynthesis Protein SpsA, Chain A"/>
    <property type="match status" value="1"/>
</dbReference>
<dbReference type="InterPro" id="IPR029044">
    <property type="entry name" value="Nucleotide-diphossugar_trans"/>
</dbReference>
<keyword evidence="4 8" id="KW-0812">Transmembrane</keyword>
<dbReference type="GO" id="GO:0099621">
    <property type="term" value="F:undecaprenyl-phosphate 4-deoxy-4-formamido-L-arabinose transferase activity"/>
    <property type="evidence" value="ECO:0007669"/>
    <property type="project" value="TreeGrafter"/>
</dbReference>
<dbReference type="GO" id="GO:0009103">
    <property type="term" value="P:lipopolysaccharide biosynthetic process"/>
    <property type="evidence" value="ECO:0007669"/>
    <property type="project" value="UniProtKB-KW"/>
</dbReference>
<dbReference type="KEGG" id="tbe:Trebr_0294"/>
<dbReference type="STRING" id="906968.Trebr_0294"/>
<keyword evidence="2" id="KW-0328">Glycosyltransferase</keyword>
<dbReference type="InterPro" id="IPR001173">
    <property type="entry name" value="Glyco_trans_2-like"/>
</dbReference>
<evidence type="ECO:0000259" key="9">
    <source>
        <dbReference type="Pfam" id="PF00535"/>
    </source>
</evidence>
<evidence type="ECO:0000313" key="11">
    <source>
        <dbReference type="Proteomes" id="UP000006546"/>
    </source>
</evidence>
<protein>
    <submittedName>
        <fullName evidence="10">Glycosyl transferase family 2</fullName>
    </submittedName>
</protein>
<dbReference type="Proteomes" id="UP000006546">
    <property type="component" value="Chromosome"/>
</dbReference>
<keyword evidence="3 10" id="KW-0808">Transferase</keyword>
<dbReference type="RefSeq" id="WP_013757461.1">
    <property type="nucleotide sequence ID" value="NC_015500.1"/>
</dbReference>
<sequence>MKEISIVIPVYNSASCVKKLTEQIAESLRGFEYEQIMVNDCSKDTSWQEINSVIDQGFPVIGINLRKNSGQDNAIFAGLQAAAGRYVVIMDDDLQHSPADIIKLYDNIKNGADVCYADFPRKKQRLWKNVGSWLNGKCAEIVISKPKGLYLSPFKILKSEIVREILKTHSLYPYIDGLIFQVTKNIIQIPIEHHDRDSGKSNYNLIKSIKVFSKLVFGFSVIPLRISSYLGCVSAIAGFILGIYYLFEYFMGKVEVAGWTTIVILILFVGGLNLLSLGIIGEYIGRSYLTINNCPRFTVSEIRKNEK</sequence>
<keyword evidence="7 8" id="KW-0472">Membrane</keyword>
<feature type="transmembrane region" description="Helical" evidence="8">
    <location>
        <begin position="229"/>
        <end position="247"/>
    </location>
</feature>